<dbReference type="CDD" id="cd07560">
    <property type="entry name" value="Peptidase_S41_CPP"/>
    <property type="match status" value="1"/>
</dbReference>
<dbReference type="AlphaFoldDB" id="A0A9D9EHI4"/>
<dbReference type="NCBIfam" id="TIGR00225">
    <property type="entry name" value="prc"/>
    <property type="match status" value="1"/>
</dbReference>
<accession>A0A9D9EHI4</accession>
<dbReference type="InterPro" id="IPR036034">
    <property type="entry name" value="PDZ_sf"/>
</dbReference>
<proteinExistence type="inferred from homology"/>
<dbReference type="GO" id="GO:0004175">
    <property type="term" value="F:endopeptidase activity"/>
    <property type="evidence" value="ECO:0007669"/>
    <property type="project" value="TreeGrafter"/>
</dbReference>
<dbReference type="GO" id="GO:0008236">
    <property type="term" value="F:serine-type peptidase activity"/>
    <property type="evidence" value="ECO:0007669"/>
    <property type="project" value="UniProtKB-KW"/>
</dbReference>
<keyword evidence="4 5" id="KW-0720">Serine protease</keyword>
<feature type="signal peptide" evidence="6">
    <location>
        <begin position="1"/>
        <end position="28"/>
    </location>
</feature>
<evidence type="ECO:0000256" key="1">
    <source>
        <dbReference type="ARBA" id="ARBA00009179"/>
    </source>
</evidence>
<reference evidence="8" key="1">
    <citation type="submission" date="2020-10" db="EMBL/GenBank/DDBJ databases">
        <authorList>
            <person name="Gilroy R."/>
        </authorList>
    </citation>
    <scope>NUCLEOTIDE SEQUENCE</scope>
    <source>
        <strain evidence="8">D3-1215</strain>
    </source>
</reference>
<comment type="similarity">
    <text evidence="1 5">Belongs to the peptidase S41A family.</text>
</comment>
<dbReference type="EMBL" id="JADIMR010000066">
    <property type="protein sequence ID" value="MBO8446965.1"/>
    <property type="molecule type" value="Genomic_DNA"/>
</dbReference>
<dbReference type="PANTHER" id="PTHR32060">
    <property type="entry name" value="TAIL-SPECIFIC PROTEASE"/>
    <property type="match status" value="1"/>
</dbReference>
<dbReference type="GO" id="GO:0007165">
    <property type="term" value="P:signal transduction"/>
    <property type="evidence" value="ECO:0007669"/>
    <property type="project" value="TreeGrafter"/>
</dbReference>
<evidence type="ECO:0000256" key="6">
    <source>
        <dbReference type="SAM" id="SignalP"/>
    </source>
</evidence>
<feature type="chain" id="PRO_5038911820" evidence="6">
    <location>
        <begin position="29"/>
        <end position="547"/>
    </location>
</feature>
<dbReference type="SUPFAM" id="SSF52096">
    <property type="entry name" value="ClpP/crotonase"/>
    <property type="match status" value="1"/>
</dbReference>
<dbReference type="SMART" id="SM00245">
    <property type="entry name" value="TSPc"/>
    <property type="match status" value="1"/>
</dbReference>
<dbReference type="SMART" id="SM00228">
    <property type="entry name" value="PDZ"/>
    <property type="match status" value="1"/>
</dbReference>
<evidence type="ECO:0000256" key="3">
    <source>
        <dbReference type="ARBA" id="ARBA00022801"/>
    </source>
</evidence>
<evidence type="ECO:0000313" key="8">
    <source>
        <dbReference type="EMBL" id="MBO8446965.1"/>
    </source>
</evidence>
<dbReference type="Gene3D" id="3.30.750.44">
    <property type="match status" value="1"/>
</dbReference>
<dbReference type="InterPro" id="IPR004447">
    <property type="entry name" value="Peptidase_S41A"/>
</dbReference>
<name>A0A9D9EHI4_9BACT</name>
<sequence>MSKKNAIYIAAFSVCAGLLLGAFFEKNAAAAKLASTTPTATVYRISGNNTYSNEFTKLNEVLTLINTFYVDTINAGKVTEDILPQVLHDLDPHSVYIPADEVEEANEDLNGSFSGIGVSFSILNDTITIVDVIAGGPSEKLGILPGDRIVQVGDSAFVGEWLNNTKVMKTLRGEKGTKVKIGILRHGYDGILQFEITRGDIPVNSVDVAYMINDSIGYIKVSRFGANTYTEFVTELNTLEREGCKAYIVDLRGNSGGYLNTAIQMINEFLGPNELIVYTEGKIWPRDDAYADGRGKFSDAKVCVLINEWSASASEIFAGAIQDHDRGWIVGRRSFGKGLVQQPYPLKDGSELRLTIARYYTPSGRCIQKPYAQGEIDAYDEEIVDRFEKGEIFSADSISFADSLKYHTDKGRTVYGAGGIMPDYFVAEDTSYFSDYYKEVLYKGLVYEYAFDYSDDNRSLLGKYHEHEELVSYLHKDGIFDKFKAFASGKGISPKAGELERSKAAIDELLCAYICRNILGDKGFYPVFNQNDQTLQKAVEVICTEVR</sequence>
<dbReference type="Proteomes" id="UP000823637">
    <property type="component" value="Unassembled WGS sequence"/>
</dbReference>
<dbReference type="GO" id="GO:0030288">
    <property type="term" value="C:outer membrane-bounded periplasmic space"/>
    <property type="evidence" value="ECO:0007669"/>
    <property type="project" value="TreeGrafter"/>
</dbReference>
<reference evidence="8" key="2">
    <citation type="journal article" date="2021" name="PeerJ">
        <title>Extensive microbial diversity within the chicken gut microbiome revealed by metagenomics and culture.</title>
        <authorList>
            <person name="Gilroy R."/>
            <person name="Ravi A."/>
            <person name="Getino M."/>
            <person name="Pursley I."/>
            <person name="Horton D.L."/>
            <person name="Alikhan N.F."/>
            <person name="Baker D."/>
            <person name="Gharbi K."/>
            <person name="Hall N."/>
            <person name="Watson M."/>
            <person name="Adriaenssens E.M."/>
            <person name="Foster-Nyarko E."/>
            <person name="Jarju S."/>
            <person name="Secka A."/>
            <person name="Antonio M."/>
            <person name="Oren A."/>
            <person name="Chaudhuri R.R."/>
            <person name="La Ragione R."/>
            <person name="Hildebrand F."/>
            <person name="Pallen M.J."/>
        </authorList>
    </citation>
    <scope>NUCLEOTIDE SEQUENCE</scope>
    <source>
        <strain evidence="8">D3-1215</strain>
    </source>
</reference>
<dbReference type="Gene3D" id="3.90.226.10">
    <property type="entry name" value="2-enoyl-CoA Hydratase, Chain A, domain 1"/>
    <property type="match status" value="1"/>
</dbReference>
<dbReference type="InterPro" id="IPR001478">
    <property type="entry name" value="PDZ"/>
</dbReference>
<dbReference type="CDD" id="cd06782">
    <property type="entry name" value="cpPDZ_CPP-like"/>
    <property type="match status" value="1"/>
</dbReference>
<keyword evidence="3 5" id="KW-0378">Hydrolase</keyword>
<evidence type="ECO:0000259" key="7">
    <source>
        <dbReference type="PROSITE" id="PS50106"/>
    </source>
</evidence>
<dbReference type="Pfam" id="PF03572">
    <property type="entry name" value="Peptidase_S41"/>
    <property type="match status" value="1"/>
</dbReference>
<dbReference type="SUPFAM" id="SSF50156">
    <property type="entry name" value="PDZ domain-like"/>
    <property type="match status" value="1"/>
</dbReference>
<dbReference type="InterPro" id="IPR005151">
    <property type="entry name" value="Tail-specific_protease"/>
</dbReference>
<dbReference type="PANTHER" id="PTHR32060:SF30">
    <property type="entry name" value="CARBOXY-TERMINAL PROCESSING PROTEASE CTPA"/>
    <property type="match status" value="1"/>
</dbReference>
<keyword evidence="2 5" id="KW-0645">Protease</keyword>
<comment type="caution">
    <text evidence="8">The sequence shown here is derived from an EMBL/GenBank/DDBJ whole genome shotgun (WGS) entry which is preliminary data.</text>
</comment>
<dbReference type="PROSITE" id="PS50106">
    <property type="entry name" value="PDZ"/>
    <property type="match status" value="1"/>
</dbReference>
<evidence type="ECO:0000256" key="5">
    <source>
        <dbReference type="RuleBase" id="RU004404"/>
    </source>
</evidence>
<dbReference type="GO" id="GO:0006508">
    <property type="term" value="P:proteolysis"/>
    <property type="evidence" value="ECO:0007669"/>
    <property type="project" value="UniProtKB-KW"/>
</dbReference>
<evidence type="ECO:0000256" key="4">
    <source>
        <dbReference type="ARBA" id="ARBA00022825"/>
    </source>
</evidence>
<evidence type="ECO:0000256" key="2">
    <source>
        <dbReference type="ARBA" id="ARBA00022670"/>
    </source>
</evidence>
<organism evidence="8 9">
    <name type="scientific">Candidatus Enterocola intestinipullorum</name>
    <dbReference type="NCBI Taxonomy" id="2840783"/>
    <lineage>
        <taxon>Bacteria</taxon>
        <taxon>Pseudomonadati</taxon>
        <taxon>Bacteroidota</taxon>
        <taxon>Bacteroidia</taxon>
        <taxon>Bacteroidales</taxon>
        <taxon>Candidatus Enterocola</taxon>
    </lineage>
</organism>
<feature type="domain" description="PDZ" evidence="7">
    <location>
        <begin position="101"/>
        <end position="172"/>
    </location>
</feature>
<dbReference type="Gene3D" id="2.30.42.10">
    <property type="match status" value="1"/>
</dbReference>
<evidence type="ECO:0000313" key="9">
    <source>
        <dbReference type="Proteomes" id="UP000823637"/>
    </source>
</evidence>
<dbReference type="Pfam" id="PF13180">
    <property type="entry name" value="PDZ_2"/>
    <property type="match status" value="1"/>
</dbReference>
<dbReference type="InterPro" id="IPR029045">
    <property type="entry name" value="ClpP/crotonase-like_dom_sf"/>
</dbReference>
<protein>
    <submittedName>
        <fullName evidence="8">S41 family peptidase</fullName>
    </submittedName>
</protein>
<keyword evidence="6" id="KW-0732">Signal</keyword>
<gene>
    <name evidence="8" type="ORF">IAC32_04375</name>
</gene>